<feature type="region of interest" description="Disordered" evidence="1">
    <location>
        <begin position="1"/>
        <end position="29"/>
    </location>
</feature>
<dbReference type="AlphaFoldDB" id="A0A5J6JDI2"/>
<keyword evidence="2" id="KW-0472">Membrane</keyword>
<evidence type="ECO:0000313" key="4">
    <source>
        <dbReference type="Proteomes" id="UP000325563"/>
    </source>
</evidence>
<organism evidence="3 4">
    <name type="scientific">Streptomyces vinaceus</name>
    <dbReference type="NCBI Taxonomy" id="1960"/>
    <lineage>
        <taxon>Bacteria</taxon>
        <taxon>Bacillati</taxon>
        <taxon>Actinomycetota</taxon>
        <taxon>Actinomycetes</taxon>
        <taxon>Kitasatosporales</taxon>
        <taxon>Streptomycetaceae</taxon>
        <taxon>Streptomyces</taxon>
    </lineage>
</organism>
<feature type="compositionally biased region" description="Basic and acidic residues" evidence="1">
    <location>
        <begin position="16"/>
        <end position="25"/>
    </location>
</feature>
<keyword evidence="2" id="KW-0812">Transmembrane</keyword>
<protein>
    <submittedName>
        <fullName evidence="3">Uncharacterized protein</fullName>
    </submittedName>
</protein>
<keyword evidence="4" id="KW-1185">Reference proteome</keyword>
<evidence type="ECO:0000313" key="3">
    <source>
        <dbReference type="EMBL" id="QEV46794.1"/>
    </source>
</evidence>
<accession>A0A5J6JDI2</accession>
<name>A0A5J6JDI2_STRVI</name>
<keyword evidence="2" id="KW-1133">Transmembrane helix</keyword>
<evidence type="ECO:0000256" key="2">
    <source>
        <dbReference type="SAM" id="Phobius"/>
    </source>
</evidence>
<proteinExistence type="predicted"/>
<dbReference type="Proteomes" id="UP000325563">
    <property type="component" value="Chromosome"/>
</dbReference>
<dbReference type="EMBL" id="CP023692">
    <property type="protein sequence ID" value="QEV46794.1"/>
    <property type="molecule type" value="Genomic_DNA"/>
</dbReference>
<reference evidence="3 4" key="1">
    <citation type="submission" date="2017-09" db="EMBL/GenBank/DDBJ databases">
        <authorList>
            <person name="Lee N."/>
            <person name="Cho B.-K."/>
        </authorList>
    </citation>
    <scope>NUCLEOTIDE SEQUENCE [LARGE SCALE GENOMIC DNA]</scope>
    <source>
        <strain evidence="3 4">ATCC 27476</strain>
    </source>
</reference>
<sequence>MSCGGTSLEHAQTIPDRPEGEETGTRRRRGGRRTVLLIAGAVALGVLAGTVTGYAIQYDREPTPLPPLAQQEIAQPKPQAPNESTSTRSINANRWHKTDDDLAKMLIEAPSGAKVAASGYESPDEFSARYYEHPNQGLGFQLRNGIRRIAARRWFENDTNYVSVELFQFADRSGAIAYQDDNGYLGTEEYAGNPGKDLAGVPAAYGHVWIDSRTHEKPGYYPTRSARVVARRGDIVMEIEYTNNRGTIDENTVVELAKRQWERL</sequence>
<evidence type="ECO:0000256" key="1">
    <source>
        <dbReference type="SAM" id="MobiDB-lite"/>
    </source>
</evidence>
<gene>
    <name evidence="3" type="ORF">CP980_18340</name>
</gene>
<feature type="transmembrane region" description="Helical" evidence="2">
    <location>
        <begin position="35"/>
        <end position="56"/>
    </location>
</feature>
<dbReference type="KEGG" id="svn:CP980_18340"/>